<feature type="domain" description="DUF6199" evidence="2">
    <location>
        <begin position="15"/>
        <end position="72"/>
    </location>
</feature>
<reference evidence="3 6" key="1">
    <citation type="journal article" date="2011" name="J. Bacteriol.">
        <title>Genome sequence of Halobiforma lacisalsi AJ5, an extremely halophilic archaeon which harbors a bop gene.</title>
        <authorList>
            <person name="Jiang X."/>
            <person name="Wang S."/>
            <person name="Cheng H."/>
            <person name="Huo Y."/>
            <person name="Zhang X."/>
            <person name="Zhu X."/>
            <person name="Han X."/>
            <person name="Ni P."/>
            <person name="Wu M."/>
        </authorList>
    </citation>
    <scope>NUCLEOTIDE SEQUENCE [LARGE SCALE GENOMIC DNA]</scope>
    <source>
        <strain evidence="3 6">AJ5</strain>
    </source>
</reference>
<evidence type="ECO:0000313" key="3">
    <source>
        <dbReference type="EMBL" id="APW96422.1"/>
    </source>
</evidence>
<keyword evidence="5" id="KW-1185">Reference proteome</keyword>
<evidence type="ECO:0000313" key="5">
    <source>
        <dbReference type="Proteomes" id="UP000011555"/>
    </source>
</evidence>
<reference evidence="3" key="3">
    <citation type="submission" date="2017-01" db="EMBL/GenBank/DDBJ databases">
        <authorList>
            <person name="Mah S.A."/>
            <person name="Swanson W.J."/>
            <person name="Moy G.W."/>
            <person name="Vacquier V.D."/>
        </authorList>
    </citation>
    <scope>NUCLEOTIDE SEQUENCE</scope>
    <source>
        <strain evidence="3">AJ5</strain>
    </source>
</reference>
<evidence type="ECO:0000256" key="1">
    <source>
        <dbReference type="SAM" id="MobiDB-lite"/>
    </source>
</evidence>
<dbReference type="AlphaFoldDB" id="M0LE25"/>
<dbReference type="EMBL" id="AOLZ01000043">
    <property type="protein sequence ID" value="EMA31807.1"/>
    <property type="molecule type" value="Genomic_DNA"/>
</dbReference>
<name>M0LE25_NATLA</name>
<dbReference type="Pfam" id="PF19701">
    <property type="entry name" value="DUF6199"/>
    <property type="match status" value="1"/>
</dbReference>
<evidence type="ECO:0000259" key="2">
    <source>
        <dbReference type="Pfam" id="PF19701"/>
    </source>
</evidence>
<dbReference type="GeneID" id="30919655"/>
<feature type="region of interest" description="Disordered" evidence="1">
    <location>
        <begin position="76"/>
        <end position="102"/>
    </location>
</feature>
<dbReference type="STRING" id="358396.CHINAEXTREME_00985"/>
<organism evidence="4 5">
    <name type="scientific">Natronobacterium lacisalsi AJ5</name>
    <dbReference type="NCBI Taxonomy" id="358396"/>
    <lineage>
        <taxon>Archaea</taxon>
        <taxon>Methanobacteriati</taxon>
        <taxon>Methanobacteriota</taxon>
        <taxon>Stenosarchaea group</taxon>
        <taxon>Halobacteria</taxon>
        <taxon>Halobacteriales</taxon>
        <taxon>Natrialbaceae</taxon>
        <taxon>Natronobacterium</taxon>
    </lineage>
</organism>
<dbReference type="RefSeq" id="WP_007142384.1">
    <property type="nucleotide sequence ID" value="NZ_AOLZ01000043.1"/>
</dbReference>
<sequence>MVVSKLMKLCYAGSALYGLLAAATPRRALALSLRAWTPGLENVSELEPREWYVRNTRAVGVGMLAAGLAGLALEQRAAGTEETAEETDDGPVTVEVGDESSD</sequence>
<dbReference type="Proteomes" id="UP000186547">
    <property type="component" value="Chromosome"/>
</dbReference>
<dbReference type="InterPro" id="IPR045679">
    <property type="entry name" value="DUF6199"/>
</dbReference>
<evidence type="ECO:0000313" key="6">
    <source>
        <dbReference type="Proteomes" id="UP000186547"/>
    </source>
</evidence>
<dbReference type="KEGG" id="hlc:CHINAEXTREME00985"/>
<dbReference type="eggNOG" id="arCOG07770">
    <property type="taxonomic scope" value="Archaea"/>
</dbReference>
<accession>M0LE25</accession>
<evidence type="ECO:0000313" key="4">
    <source>
        <dbReference type="EMBL" id="EMA31807.1"/>
    </source>
</evidence>
<protein>
    <recommendedName>
        <fullName evidence="2">DUF6199 domain-containing protein</fullName>
    </recommendedName>
</protein>
<proteinExistence type="predicted"/>
<reference evidence="4 5" key="2">
    <citation type="journal article" date="2014" name="PLoS Genet.">
        <title>Phylogenetically driven sequencing of extremely halophilic archaea reveals strategies for static and dynamic osmo-response.</title>
        <authorList>
            <person name="Becker E.A."/>
            <person name="Seitzer P.M."/>
            <person name="Tritt A."/>
            <person name="Larsen D."/>
            <person name="Krusor M."/>
            <person name="Yao A.I."/>
            <person name="Wu D."/>
            <person name="Madern D."/>
            <person name="Eisen J.A."/>
            <person name="Darling A.E."/>
            <person name="Facciotti M.T."/>
        </authorList>
    </citation>
    <scope>NUCLEOTIDE SEQUENCE [LARGE SCALE GENOMIC DNA]</scope>
    <source>
        <strain evidence="4 5">AJ5</strain>
    </source>
</reference>
<dbReference type="Proteomes" id="UP000011555">
    <property type="component" value="Unassembled WGS sequence"/>
</dbReference>
<gene>
    <name evidence="4" type="ORF">C445_13370</name>
    <name evidence="3" type="ORF">CHINAEXTREME_00985</name>
</gene>
<dbReference type="EMBL" id="CP019285">
    <property type="protein sequence ID" value="APW96422.1"/>
    <property type="molecule type" value="Genomic_DNA"/>
</dbReference>